<evidence type="ECO:0000313" key="4">
    <source>
        <dbReference type="Proteomes" id="UP000316598"/>
    </source>
</evidence>
<dbReference type="Gene3D" id="3.50.30.50">
    <property type="entry name" value="Putative cyclase"/>
    <property type="match status" value="1"/>
</dbReference>
<protein>
    <submittedName>
        <fullName evidence="3">Kynurenine formamidase</fullName>
        <ecNumber evidence="3">3.5.1.9</ecNumber>
    </submittedName>
</protein>
<feature type="domain" description="Gfo/Idh/MocA-like oxidoreductase N-terminal" evidence="1">
    <location>
        <begin position="13"/>
        <end position="127"/>
    </location>
</feature>
<dbReference type="Gene3D" id="3.40.50.720">
    <property type="entry name" value="NAD(P)-binding Rossmann-like Domain"/>
    <property type="match status" value="1"/>
</dbReference>
<dbReference type="InterPro" id="IPR007325">
    <property type="entry name" value="KFase/CYL"/>
</dbReference>
<dbReference type="InterPro" id="IPR055170">
    <property type="entry name" value="GFO_IDH_MocA-like_dom"/>
</dbReference>
<evidence type="ECO:0000259" key="2">
    <source>
        <dbReference type="Pfam" id="PF22725"/>
    </source>
</evidence>
<dbReference type="AlphaFoldDB" id="A0A5C5WEJ8"/>
<dbReference type="InterPro" id="IPR037175">
    <property type="entry name" value="KFase_sf"/>
</dbReference>
<dbReference type="Pfam" id="PF01408">
    <property type="entry name" value="GFO_IDH_MocA"/>
    <property type="match status" value="1"/>
</dbReference>
<dbReference type="Pfam" id="PF04199">
    <property type="entry name" value="Cyclase"/>
    <property type="match status" value="1"/>
</dbReference>
<dbReference type="GO" id="GO:0000166">
    <property type="term" value="F:nucleotide binding"/>
    <property type="evidence" value="ECO:0007669"/>
    <property type="project" value="InterPro"/>
</dbReference>
<dbReference type="SUPFAM" id="SSF102198">
    <property type="entry name" value="Putative cyclase"/>
    <property type="match status" value="1"/>
</dbReference>
<dbReference type="PANTHER" id="PTHR43708">
    <property type="entry name" value="CONSERVED EXPRESSED OXIDOREDUCTASE (EUROFUNG)"/>
    <property type="match status" value="1"/>
</dbReference>
<dbReference type="Pfam" id="PF22725">
    <property type="entry name" value="GFO_IDH_MocA_C3"/>
    <property type="match status" value="1"/>
</dbReference>
<dbReference type="InterPro" id="IPR051317">
    <property type="entry name" value="Gfo/Idh/MocA_oxidoreduct"/>
</dbReference>
<reference evidence="3 4" key="1">
    <citation type="submission" date="2019-02" db="EMBL/GenBank/DDBJ databases">
        <title>Deep-cultivation of Planctomycetes and their phenomic and genomic characterization uncovers novel biology.</title>
        <authorList>
            <person name="Wiegand S."/>
            <person name="Jogler M."/>
            <person name="Boedeker C."/>
            <person name="Pinto D."/>
            <person name="Vollmers J."/>
            <person name="Rivas-Marin E."/>
            <person name="Kohn T."/>
            <person name="Peeters S.H."/>
            <person name="Heuer A."/>
            <person name="Rast P."/>
            <person name="Oberbeckmann S."/>
            <person name="Bunk B."/>
            <person name="Jeske O."/>
            <person name="Meyerdierks A."/>
            <person name="Storesund J.E."/>
            <person name="Kallscheuer N."/>
            <person name="Luecker S."/>
            <person name="Lage O.M."/>
            <person name="Pohl T."/>
            <person name="Merkel B.J."/>
            <person name="Hornburger P."/>
            <person name="Mueller R.-W."/>
            <person name="Bruemmer F."/>
            <person name="Labrenz M."/>
            <person name="Spormann A.M."/>
            <person name="Op Den Camp H."/>
            <person name="Overmann J."/>
            <person name="Amann R."/>
            <person name="Jetten M.S.M."/>
            <person name="Mascher T."/>
            <person name="Medema M.H."/>
            <person name="Devos D.P."/>
            <person name="Kaster A.-K."/>
            <person name="Ovreas L."/>
            <person name="Rohde M."/>
            <person name="Galperin M.Y."/>
            <person name="Jogler C."/>
        </authorList>
    </citation>
    <scope>NUCLEOTIDE SEQUENCE [LARGE SCALE GENOMIC DNA]</scope>
    <source>
        <strain evidence="3 4">Pla22</strain>
    </source>
</reference>
<dbReference type="Gene3D" id="3.30.360.10">
    <property type="entry name" value="Dihydrodipicolinate Reductase, domain 2"/>
    <property type="match status" value="1"/>
</dbReference>
<name>A0A5C5WEJ8_9BACT</name>
<accession>A0A5C5WEJ8</accession>
<dbReference type="InterPro" id="IPR000683">
    <property type="entry name" value="Gfo/Idh/MocA-like_OxRdtase_N"/>
</dbReference>
<feature type="domain" description="GFO/IDH/MocA-like oxidoreductase" evidence="2">
    <location>
        <begin position="137"/>
        <end position="247"/>
    </location>
</feature>
<evidence type="ECO:0000313" key="3">
    <source>
        <dbReference type="EMBL" id="TWT49164.1"/>
    </source>
</evidence>
<gene>
    <name evidence="3" type="primary">kynB</name>
    <name evidence="3" type="ORF">Pla22_43560</name>
</gene>
<dbReference type="GO" id="GO:0019441">
    <property type="term" value="P:L-tryptophan catabolic process to kynurenine"/>
    <property type="evidence" value="ECO:0007669"/>
    <property type="project" value="InterPro"/>
</dbReference>
<evidence type="ECO:0000259" key="1">
    <source>
        <dbReference type="Pfam" id="PF01408"/>
    </source>
</evidence>
<keyword evidence="3" id="KW-0378">Hydrolase</keyword>
<dbReference type="EC" id="3.5.1.9" evidence="3"/>
<dbReference type="PANTHER" id="PTHR43708:SF8">
    <property type="entry name" value="OXIDOREDUCTASE"/>
    <property type="match status" value="1"/>
</dbReference>
<proteinExistence type="predicted"/>
<dbReference type="InterPro" id="IPR036291">
    <property type="entry name" value="NAD(P)-bd_dom_sf"/>
</dbReference>
<organism evidence="3 4">
    <name type="scientific">Rubripirellula amarantea</name>
    <dbReference type="NCBI Taxonomy" id="2527999"/>
    <lineage>
        <taxon>Bacteria</taxon>
        <taxon>Pseudomonadati</taxon>
        <taxon>Planctomycetota</taxon>
        <taxon>Planctomycetia</taxon>
        <taxon>Pirellulales</taxon>
        <taxon>Pirellulaceae</taxon>
        <taxon>Rubripirellula</taxon>
    </lineage>
</organism>
<dbReference type="Proteomes" id="UP000316598">
    <property type="component" value="Unassembled WGS sequence"/>
</dbReference>
<dbReference type="RefSeq" id="WP_242632217.1">
    <property type="nucleotide sequence ID" value="NZ_SJPI01000003.1"/>
</dbReference>
<dbReference type="EMBL" id="SJPI01000003">
    <property type="protein sequence ID" value="TWT49164.1"/>
    <property type="molecule type" value="Genomic_DNA"/>
</dbReference>
<dbReference type="GO" id="GO:0004061">
    <property type="term" value="F:arylformamidase activity"/>
    <property type="evidence" value="ECO:0007669"/>
    <property type="project" value="UniProtKB-EC"/>
</dbReference>
<sequence>MTNAKSHAEKRGLLIGAGYFSDFHLDAWKRINGATIVCICDLDEAKAKQAAEKYGIADICTDVSAALQRTDIDFVDLATGPAARLPIVERVLDRGLPMICQKPVAENFAEAKKILDVAEKSGVPFMVHENFRFQPWHREIKRLLDSGVIGHQLHSIHMRTRMGDGWGDDAYLGRQPYFRSMPRLLVHETGVHFVDTFRFLAGEIAQCDAELQQFNPVIAGEDAAVLHFRFANGGKATWDASRYHESLADEPRYTFGEMTVESDKGSLWLDVAGKITVKPLGESAYVHDYKHSKIGFAGDCVRLCQEHFLEVINGNAVCETRPAEYTKTLQVVEAAYESARLGQTVSLTNPTRNSEHSQRRVVDLSLVVSNDMSGVEITTAKRLEVEGWNATTLSLYSHAGTHMDAPRHFLTDGNTLDQQTLAVCCGSARVVNLAGTQPRHAISVDDVTQALADVYPGDRLLFRTDWHEQFGTPEYRDALPRISIELAHWLVEKQVAMIGVEPPSVADVNNREELTEVHQVLFRGGVLIVEGLANLNELTQPVVEFIALPLRILGGDGCPVRAIAIEYSPSRFANSHEVKS</sequence>
<keyword evidence="4" id="KW-1185">Reference proteome</keyword>
<comment type="caution">
    <text evidence="3">The sequence shown here is derived from an EMBL/GenBank/DDBJ whole genome shotgun (WGS) entry which is preliminary data.</text>
</comment>
<dbReference type="SUPFAM" id="SSF51735">
    <property type="entry name" value="NAD(P)-binding Rossmann-fold domains"/>
    <property type="match status" value="1"/>
</dbReference>
<dbReference type="SUPFAM" id="SSF55347">
    <property type="entry name" value="Glyceraldehyde-3-phosphate dehydrogenase-like, C-terminal domain"/>
    <property type="match status" value="1"/>
</dbReference>